<evidence type="ECO:0000313" key="2">
    <source>
        <dbReference type="EMBL" id="PRC93700.1"/>
    </source>
</evidence>
<keyword evidence="1" id="KW-1133">Transmembrane helix</keyword>
<feature type="transmembrane region" description="Helical" evidence="1">
    <location>
        <begin position="20"/>
        <end position="40"/>
    </location>
</feature>
<organism evidence="2 3">
    <name type="scientific">Solimicrobium silvestre</name>
    <dbReference type="NCBI Taxonomy" id="2099400"/>
    <lineage>
        <taxon>Bacteria</taxon>
        <taxon>Pseudomonadati</taxon>
        <taxon>Pseudomonadota</taxon>
        <taxon>Betaproteobacteria</taxon>
        <taxon>Burkholderiales</taxon>
        <taxon>Oxalobacteraceae</taxon>
        <taxon>Solimicrobium</taxon>
    </lineage>
</organism>
<proteinExistence type="predicted"/>
<keyword evidence="1" id="KW-0812">Transmembrane</keyword>
<dbReference type="InterPro" id="IPR047811">
    <property type="entry name" value="CytC_ox_assmbl_put"/>
</dbReference>
<dbReference type="NCBIfam" id="NF038351">
    <property type="entry name" value="cyt_ox_assem_30"/>
    <property type="match status" value="1"/>
</dbReference>
<protein>
    <submittedName>
        <fullName evidence="2">Uncharacterized protein</fullName>
    </submittedName>
</protein>
<evidence type="ECO:0000313" key="3">
    <source>
        <dbReference type="Proteomes" id="UP000237839"/>
    </source>
</evidence>
<keyword evidence="1" id="KW-0472">Membrane</keyword>
<accession>A0A2S9H176</accession>
<gene>
    <name evidence="2" type="ORF">S2091_1701</name>
</gene>
<comment type="caution">
    <text evidence="2">The sequence shown here is derived from an EMBL/GenBank/DDBJ whole genome shotgun (WGS) entry which is preliminary data.</text>
</comment>
<dbReference type="RefSeq" id="WP_341476992.1">
    <property type="nucleotide sequence ID" value="NZ_PUGF01000006.1"/>
</dbReference>
<evidence type="ECO:0000256" key="1">
    <source>
        <dbReference type="SAM" id="Phobius"/>
    </source>
</evidence>
<name>A0A2S9H176_9BURK</name>
<dbReference type="EMBL" id="PUGF01000006">
    <property type="protein sequence ID" value="PRC93700.1"/>
    <property type="molecule type" value="Genomic_DNA"/>
</dbReference>
<sequence>MPLIAIAMRSQKSKNLQTALILATVVAVFFVGIFVKQIWFRQ</sequence>
<keyword evidence="3" id="KW-1185">Reference proteome</keyword>
<dbReference type="AlphaFoldDB" id="A0A2S9H176"/>
<dbReference type="Proteomes" id="UP000237839">
    <property type="component" value="Unassembled WGS sequence"/>
</dbReference>
<reference evidence="2 3" key="1">
    <citation type="submission" date="2018-02" db="EMBL/GenBank/DDBJ databases">
        <title>Solimicrobium silvestre gen. nov., sp. nov., isolated from alpine forest soil.</title>
        <authorList>
            <person name="Margesin R."/>
            <person name="Albuquerque L."/>
            <person name="Zhang D.-C."/>
            <person name="Froufe H.J.C."/>
            <person name="Severino R."/>
            <person name="Roxo I."/>
            <person name="Egas C."/>
            <person name="Da Costa M.S."/>
        </authorList>
    </citation>
    <scope>NUCLEOTIDE SEQUENCE [LARGE SCALE GENOMIC DNA]</scope>
    <source>
        <strain evidence="2 3">S20-91</strain>
    </source>
</reference>